<evidence type="ECO:0000313" key="4">
    <source>
        <dbReference type="EMBL" id="MBF6227415.1"/>
    </source>
</evidence>
<dbReference type="InterPro" id="IPR050965">
    <property type="entry name" value="UPF0336/Enoyl-CoA_hydratase"/>
</dbReference>
<comment type="caution">
    <text evidence="4">The sequence shown here is derived from an EMBL/GenBank/DDBJ whole genome shotgun (WGS) entry which is preliminary data.</text>
</comment>
<dbReference type="InterPro" id="IPR002539">
    <property type="entry name" value="MaoC-like_dom"/>
</dbReference>
<reference evidence="4 5" key="1">
    <citation type="submission" date="2020-10" db="EMBL/GenBank/DDBJ databases">
        <title>Identification of Nocardia species via Next-generation sequencing and recognition of intraspecies genetic diversity.</title>
        <authorList>
            <person name="Li P."/>
            <person name="Li P."/>
            <person name="Lu B."/>
        </authorList>
    </citation>
    <scope>NUCLEOTIDE SEQUENCE [LARGE SCALE GENOMIC DNA]</scope>
    <source>
        <strain evidence="4 5">N-11</strain>
    </source>
</reference>
<dbReference type="CDD" id="cd03441">
    <property type="entry name" value="R_hydratase_like"/>
    <property type="match status" value="1"/>
</dbReference>
<feature type="domain" description="FAS1-like dehydratase" evidence="3">
    <location>
        <begin position="16"/>
        <end position="145"/>
    </location>
</feature>
<dbReference type="Proteomes" id="UP000807309">
    <property type="component" value="Unassembled WGS sequence"/>
</dbReference>
<dbReference type="SUPFAM" id="SSF54637">
    <property type="entry name" value="Thioesterase/thiol ester dehydrase-isomerase"/>
    <property type="match status" value="2"/>
</dbReference>
<evidence type="ECO:0000313" key="5">
    <source>
        <dbReference type="Proteomes" id="UP000807309"/>
    </source>
</evidence>
<dbReference type="RefSeq" id="WP_195034425.1">
    <property type="nucleotide sequence ID" value="NZ_JADLRE010000015.1"/>
</dbReference>
<dbReference type="PANTHER" id="PTHR43437">
    <property type="entry name" value="HYDROXYACYL-THIOESTER DEHYDRATASE TYPE 2, MITOCHONDRIAL-RELATED"/>
    <property type="match status" value="1"/>
</dbReference>
<gene>
    <name evidence="4" type="ORF">IU470_20180</name>
</gene>
<keyword evidence="5" id="KW-1185">Reference proteome</keyword>
<dbReference type="NCBIfam" id="NF040620">
    <property type="entry name" value="fused_HadA_HadB"/>
    <property type="match status" value="1"/>
</dbReference>
<dbReference type="Pfam" id="PF01575">
    <property type="entry name" value="MaoC_dehydratas"/>
    <property type="match status" value="1"/>
</dbReference>
<proteinExistence type="inferred from homology"/>
<dbReference type="EMBL" id="JADLRE010000015">
    <property type="protein sequence ID" value="MBF6227415.1"/>
    <property type="molecule type" value="Genomic_DNA"/>
</dbReference>
<dbReference type="Pfam" id="PF13452">
    <property type="entry name" value="FAS1_DH_region"/>
    <property type="match status" value="1"/>
</dbReference>
<evidence type="ECO:0000259" key="3">
    <source>
        <dbReference type="Pfam" id="PF13452"/>
    </source>
</evidence>
<dbReference type="InterPro" id="IPR029069">
    <property type="entry name" value="HotDog_dom_sf"/>
</dbReference>
<evidence type="ECO:0000259" key="2">
    <source>
        <dbReference type="Pfam" id="PF01575"/>
    </source>
</evidence>
<sequence length="354" mass="38546">MNETALNPADQARSLVDHRYRSTFRYEVEREKIREFARAVQDAHPAHRSESAAAELGFPGLVAPATFSSIILTRVHREILDTLITGYDPTRILHADQVFDFGRPLVAGDRLTCDIYFESFRHFGDYDVLAIKSVLIDQHGTVVQTGSSALLARVGGRDPGLADAVRKVAMDDRAPAAPRRARGSAVVPAAADYLSPTPTRRSPRPVIDFADLSVGTELPVRTMRLSRGDLVNYAGVTGESNPVLFDERVALASGLPTVVAPGMLKLGLATSFLTSWLGDPTAVTRFRAQFAHNSHHLRIPPLDAGTIQFRGRVTSTDPRRRRATIAVDARADGRKLFGYAAAEVLFPQAVTAAV</sequence>
<evidence type="ECO:0000256" key="1">
    <source>
        <dbReference type="ARBA" id="ARBA00005254"/>
    </source>
</evidence>
<dbReference type="PANTHER" id="PTHR43437:SF3">
    <property type="entry name" value="HYDROXYACYL-THIOESTER DEHYDRATASE TYPE 2, MITOCHONDRIAL"/>
    <property type="match status" value="1"/>
</dbReference>
<name>A0ABS0CAQ2_9NOCA</name>
<protein>
    <submittedName>
        <fullName evidence="4">MaoC family dehydratase N-terminal domain-containing protein</fullName>
    </submittedName>
</protein>
<dbReference type="Gene3D" id="3.10.129.10">
    <property type="entry name" value="Hotdog Thioesterase"/>
    <property type="match status" value="2"/>
</dbReference>
<comment type="similarity">
    <text evidence="1">Belongs to the enoyl-CoA hydratase/isomerase family.</text>
</comment>
<dbReference type="InterPro" id="IPR039569">
    <property type="entry name" value="FAS1-like_DH_region"/>
</dbReference>
<organism evidence="4 5">
    <name type="scientific">Nocardia abscessus</name>
    <dbReference type="NCBI Taxonomy" id="120957"/>
    <lineage>
        <taxon>Bacteria</taxon>
        <taxon>Bacillati</taxon>
        <taxon>Actinomycetota</taxon>
        <taxon>Actinomycetes</taxon>
        <taxon>Mycobacteriales</taxon>
        <taxon>Nocardiaceae</taxon>
        <taxon>Nocardia</taxon>
    </lineage>
</organism>
<feature type="domain" description="MaoC-like" evidence="2">
    <location>
        <begin position="221"/>
        <end position="291"/>
    </location>
</feature>
<accession>A0ABS0CAQ2</accession>